<evidence type="ECO:0000313" key="2">
    <source>
        <dbReference type="EMBL" id="MPW24755.1"/>
    </source>
</evidence>
<proteinExistence type="predicted"/>
<organism evidence="2 3">
    <name type="scientific">Alkalibaculum sporogenes</name>
    <dbReference type="NCBI Taxonomy" id="2655001"/>
    <lineage>
        <taxon>Bacteria</taxon>
        <taxon>Bacillati</taxon>
        <taxon>Bacillota</taxon>
        <taxon>Clostridia</taxon>
        <taxon>Eubacteriales</taxon>
        <taxon>Eubacteriaceae</taxon>
        <taxon>Alkalibaculum</taxon>
    </lineage>
</organism>
<dbReference type="InterPro" id="IPR039315">
    <property type="entry name" value="CheW"/>
</dbReference>
<dbReference type="EMBL" id="WHNX01000004">
    <property type="protein sequence ID" value="MPW24755.1"/>
    <property type="molecule type" value="Genomic_DNA"/>
</dbReference>
<gene>
    <name evidence="2" type="ORF">GC105_02990</name>
</gene>
<evidence type="ECO:0000259" key="1">
    <source>
        <dbReference type="PROSITE" id="PS50851"/>
    </source>
</evidence>
<dbReference type="Gene3D" id="2.40.50.180">
    <property type="entry name" value="CheA-289, Domain 4"/>
    <property type="match status" value="1"/>
</dbReference>
<dbReference type="RefSeq" id="WP_152801549.1">
    <property type="nucleotide sequence ID" value="NZ_WHNX01000004.1"/>
</dbReference>
<keyword evidence="3" id="KW-1185">Reference proteome</keyword>
<dbReference type="SUPFAM" id="SSF50341">
    <property type="entry name" value="CheW-like"/>
    <property type="match status" value="1"/>
</dbReference>
<sequence>MEQFIVFENNQQNFALDISKIERIIEYKQPKKIPESSEYLLGIIEYNDKILPIIDLTNRLYNIQSSHQEDAKIVVILWKSKQIGLVVDAILGIHSFSEEQYEQNNDSQISKEYIRGFIKSEEDITIVLDTDQIFKENQERELMLVGNN</sequence>
<feature type="domain" description="CheW-like" evidence="1">
    <location>
        <begin position="1"/>
        <end position="139"/>
    </location>
</feature>
<dbReference type="PANTHER" id="PTHR22617:SF23">
    <property type="entry name" value="CHEMOTAXIS PROTEIN CHEW"/>
    <property type="match status" value="1"/>
</dbReference>
<dbReference type="AlphaFoldDB" id="A0A6A7K5U8"/>
<name>A0A6A7K5U8_9FIRM</name>
<dbReference type="GO" id="GO:0006935">
    <property type="term" value="P:chemotaxis"/>
    <property type="evidence" value="ECO:0007669"/>
    <property type="project" value="InterPro"/>
</dbReference>
<dbReference type="InterPro" id="IPR036061">
    <property type="entry name" value="CheW-like_dom_sf"/>
</dbReference>
<accession>A0A6A7K5U8</accession>
<dbReference type="Proteomes" id="UP000440004">
    <property type="component" value="Unassembled WGS sequence"/>
</dbReference>
<protein>
    <submittedName>
        <fullName evidence="2">Chemotaxis protein CheW</fullName>
    </submittedName>
</protein>
<reference evidence="2 3" key="1">
    <citation type="submission" date="2019-10" db="EMBL/GenBank/DDBJ databases">
        <title>Alkalibaculum tamaniensis sp.nov., a new alkaliphilic acetogen, isolated on methoxylated aromatics from a mud volcano.</title>
        <authorList>
            <person name="Khomyakova M.A."/>
            <person name="Merkel A.Y."/>
            <person name="Bonch-Osmolovskaya E.A."/>
            <person name="Slobodkin A.I."/>
        </authorList>
    </citation>
    <scope>NUCLEOTIDE SEQUENCE [LARGE SCALE GENOMIC DNA]</scope>
    <source>
        <strain evidence="2 3">M08DMB</strain>
    </source>
</reference>
<dbReference type="Pfam" id="PF01584">
    <property type="entry name" value="CheW"/>
    <property type="match status" value="1"/>
</dbReference>
<dbReference type="PROSITE" id="PS50851">
    <property type="entry name" value="CHEW"/>
    <property type="match status" value="1"/>
</dbReference>
<evidence type="ECO:0000313" key="3">
    <source>
        <dbReference type="Proteomes" id="UP000440004"/>
    </source>
</evidence>
<dbReference type="SMART" id="SM00260">
    <property type="entry name" value="CheW"/>
    <property type="match status" value="1"/>
</dbReference>
<dbReference type="Gene3D" id="2.30.30.40">
    <property type="entry name" value="SH3 Domains"/>
    <property type="match status" value="1"/>
</dbReference>
<dbReference type="PANTHER" id="PTHR22617">
    <property type="entry name" value="CHEMOTAXIS SENSOR HISTIDINE KINASE-RELATED"/>
    <property type="match status" value="1"/>
</dbReference>
<dbReference type="GO" id="GO:0005829">
    <property type="term" value="C:cytosol"/>
    <property type="evidence" value="ECO:0007669"/>
    <property type="project" value="TreeGrafter"/>
</dbReference>
<comment type="caution">
    <text evidence="2">The sequence shown here is derived from an EMBL/GenBank/DDBJ whole genome shotgun (WGS) entry which is preliminary data.</text>
</comment>
<dbReference type="GO" id="GO:0007165">
    <property type="term" value="P:signal transduction"/>
    <property type="evidence" value="ECO:0007669"/>
    <property type="project" value="InterPro"/>
</dbReference>
<dbReference type="InterPro" id="IPR002545">
    <property type="entry name" value="CheW-lke_dom"/>
</dbReference>